<keyword evidence="1" id="KW-0929">Antimicrobial</keyword>
<evidence type="ECO:0000256" key="1">
    <source>
        <dbReference type="ARBA" id="ARBA00022529"/>
    </source>
</evidence>
<comment type="caution">
    <text evidence="5">The sequence shown here is derived from an EMBL/GenBank/DDBJ whole genome shotgun (WGS) entry which is preliminary data.</text>
</comment>
<protein>
    <recommendedName>
        <fullName evidence="4">Knottins-like domain-containing protein</fullName>
    </recommendedName>
</protein>
<dbReference type="SUPFAM" id="SSF57095">
    <property type="entry name" value="Scorpion toxin-like"/>
    <property type="match status" value="1"/>
</dbReference>
<dbReference type="SMART" id="SM00505">
    <property type="entry name" value="Knot1"/>
    <property type="match status" value="1"/>
</dbReference>
<feature type="signal peptide" evidence="3">
    <location>
        <begin position="1"/>
        <end position="28"/>
    </location>
</feature>
<dbReference type="Proteomes" id="UP001497480">
    <property type="component" value="Unassembled WGS sequence"/>
</dbReference>
<proteinExistence type="predicted"/>
<dbReference type="GO" id="GO:0031640">
    <property type="term" value="P:killing of cells of another organism"/>
    <property type="evidence" value="ECO:0007669"/>
    <property type="project" value="UniProtKB-KW"/>
</dbReference>
<sequence>MEKKTLSGLCFLIFLLFVAQIVVLQSEAATCENLADKYKGPCFGGCDQHCKKIEHLLSGRCRDDFRCWCTRKC</sequence>
<gene>
    <name evidence="5" type="ORF">LLUT_LOCUS15794</name>
</gene>
<organism evidence="5 6">
    <name type="scientific">Lupinus luteus</name>
    <name type="common">European yellow lupine</name>
    <dbReference type="NCBI Taxonomy" id="3873"/>
    <lineage>
        <taxon>Eukaryota</taxon>
        <taxon>Viridiplantae</taxon>
        <taxon>Streptophyta</taxon>
        <taxon>Embryophyta</taxon>
        <taxon>Tracheophyta</taxon>
        <taxon>Spermatophyta</taxon>
        <taxon>Magnoliopsida</taxon>
        <taxon>eudicotyledons</taxon>
        <taxon>Gunneridae</taxon>
        <taxon>Pentapetalae</taxon>
        <taxon>rosids</taxon>
        <taxon>fabids</taxon>
        <taxon>Fabales</taxon>
        <taxon>Fabaceae</taxon>
        <taxon>Papilionoideae</taxon>
        <taxon>50 kb inversion clade</taxon>
        <taxon>genistoids sensu lato</taxon>
        <taxon>core genistoids</taxon>
        <taxon>Genisteae</taxon>
        <taxon>Lupinus</taxon>
    </lineage>
</organism>
<evidence type="ECO:0000313" key="5">
    <source>
        <dbReference type="EMBL" id="CAL0314734.1"/>
    </source>
</evidence>
<evidence type="ECO:0000256" key="3">
    <source>
        <dbReference type="SAM" id="SignalP"/>
    </source>
</evidence>
<dbReference type="Pfam" id="PF00304">
    <property type="entry name" value="Gamma-thionin"/>
    <property type="match status" value="1"/>
</dbReference>
<dbReference type="InterPro" id="IPR003614">
    <property type="entry name" value="Knottins"/>
</dbReference>
<keyword evidence="2" id="KW-0295">Fungicide</keyword>
<dbReference type="Gene3D" id="3.30.30.10">
    <property type="entry name" value="Knottin, scorpion toxin-like"/>
    <property type="match status" value="1"/>
</dbReference>
<dbReference type="EMBL" id="CAXHTB010000011">
    <property type="protein sequence ID" value="CAL0314734.1"/>
    <property type="molecule type" value="Genomic_DNA"/>
</dbReference>
<keyword evidence="6" id="KW-1185">Reference proteome</keyword>
<reference evidence="5 6" key="1">
    <citation type="submission" date="2024-03" db="EMBL/GenBank/DDBJ databases">
        <authorList>
            <person name="Martinez-Hernandez J."/>
        </authorList>
    </citation>
    <scope>NUCLEOTIDE SEQUENCE [LARGE SCALE GENOMIC DNA]</scope>
</reference>
<feature type="chain" id="PRO_5043404744" description="Knottins-like domain-containing protein" evidence="3">
    <location>
        <begin position="29"/>
        <end position="73"/>
    </location>
</feature>
<evidence type="ECO:0000313" key="6">
    <source>
        <dbReference type="Proteomes" id="UP001497480"/>
    </source>
</evidence>
<feature type="domain" description="Knottins-like" evidence="4">
    <location>
        <begin position="30"/>
        <end position="73"/>
    </location>
</feature>
<accession>A0AAV1WZG3</accession>
<evidence type="ECO:0000256" key="2">
    <source>
        <dbReference type="ARBA" id="ARBA00022577"/>
    </source>
</evidence>
<keyword evidence="3" id="KW-0732">Signal</keyword>
<evidence type="ECO:0000259" key="4">
    <source>
        <dbReference type="SMART" id="SM00505"/>
    </source>
</evidence>
<dbReference type="InterPro" id="IPR036574">
    <property type="entry name" value="Scorpion_toxin-like_sf"/>
</dbReference>
<dbReference type="AlphaFoldDB" id="A0AAV1WZG3"/>
<dbReference type="GO" id="GO:0050832">
    <property type="term" value="P:defense response to fungus"/>
    <property type="evidence" value="ECO:0007669"/>
    <property type="project" value="UniProtKB-KW"/>
</dbReference>
<name>A0AAV1WZG3_LUPLU</name>